<dbReference type="InterPro" id="IPR041467">
    <property type="entry name" value="Sco4008_C"/>
</dbReference>
<dbReference type="InterPro" id="IPR009057">
    <property type="entry name" value="Homeodomain-like_sf"/>
</dbReference>
<dbReference type="EMBL" id="QUAB01000048">
    <property type="protein sequence ID" value="REJ04140.1"/>
    <property type="molecule type" value="Genomic_DNA"/>
</dbReference>
<keyword evidence="1 2" id="KW-0238">DNA-binding</keyword>
<dbReference type="SUPFAM" id="SSF48498">
    <property type="entry name" value="Tetracyclin repressor-like, C-terminal domain"/>
    <property type="match status" value="1"/>
</dbReference>
<dbReference type="RefSeq" id="WP_116243656.1">
    <property type="nucleotide sequence ID" value="NZ_QUAB01000048.1"/>
</dbReference>
<dbReference type="Proteomes" id="UP000262172">
    <property type="component" value="Unassembled WGS sequence"/>
</dbReference>
<dbReference type="SUPFAM" id="SSF46689">
    <property type="entry name" value="Homeodomain-like"/>
    <property type="match status" value="1"/>
</dbReference>
<evidence type="ECO:0000313" key="5">
    <source>
        <dbReference type="Proteomes" id="UP000262172"/>
    </source>
</evidence>
<dbReference type="OrthoDB" id="4726108at2"/>
<comment type="caution">
    <text evidence="4">The sequence shown here is derived from an EMBL/GenBank/DDBJ whole genome shotgun (WGS) entry which is preliminary data.</text>
</comment>
<keyword evidence="5" id="KW-1185">Reference proteome</keyword>
<evidence type="ECO:0000313" key="4">
    <source>
        <dbReference type="EMBL" id="REJ04140.1"/>
    </source>
</evidence>
<dbReference type="InterPro" id="IPR050109">
    <property type="entry name" value="HTH-type_TetR-like_transc_reg"/>
</dbReference>
<dbReference type="PANTHER" id="PTHR30328:SF54">
    <property type="entry name" value="HTH-TYPE TRANSCRIPTIONAL REPRESSOR SCO4008"/>
    <property type="match status" value="1"/>
</dbReference>
<dbReference type="InterPro" id="IPR036271">
    <property type="entry name" value="Tet_transcr_reg_TetR-rel_C_sf"/>
</dbReference>
<gene>
    <name evidence="4" type="ORF">DY023_17755</name>
</gene>
<accession>A0A371NPQ8</accession>
<dbReference type="InterPro" id="IPR001647">
    <property type="entry name" value="HTH_TetR"/>
</dbReference>
<organism evidence="4 5">
    <name type="scientific">Microbacterium bovistercoris</name>
    <dbReference type="NCBI Taxonomy" id="2293570"/>
    <lineage>
        <taxon>Bacteria</taxon>
        <taxon>Bacillati</taxon>
        <taxon>Actinomycetota</taxon>
        <taxon>Actinomycetes</taxon>
        <taxon>Micrococcales</taxon>
        <taxon>Microbacteriaceae</taxon>
        <taxon>Microbacterium</taxon>
    </lineage>
</organism>
<proteinExistence type="predicted"/>
<dbReference type="PRINTS" id="PR00455">
    <property type="entry name" value="HTHTETR"/>
</dbReference>
<evidence type="ECO:0000256" key="1">
    <source>
        <dbReference type="ARBA" id="ARBA00023125"/>
    </source>
</evidence>
<dbReference type="PROSITE" id="PS50977">
    <property type="entry name" value="HTH_TETR_2"/>
    <property type="match status" value="1"/>
</dbReference>
<dbReference type="Gene3D" id="1.10.357.10">
    <property type="entry name" value="Tetracycline Repressor, domain 2"/>
    <property type="match status" value="1"/>
</dbReference>
<feature type="DNA-binding region" description="H-T-H motif" evidence="2">
    <location>
        <begin position="29"/>
        <end position="48"/>
    </location>
</feature>
<sequence length="194" mass="20462">MGWDTEATKRKLLDAGARQFAAHGFAGARMDAIGRDAAVNKERVYQYFGDKRGLYAAVLADQLDALLEGIEITGTGAGAVGGYAGRVFDRFQSGALAARLLAWESLELDSPAAAEHRARLCAQSARGIQAALPGLTPEAAAHLLLSTITLAAGWWTLAHLARVVLAGPVTDEERRAIVVQQATGLAATAHEDRS</sequence>
<protein>
    <submittedName>
        <fullName evidence="4">TetR/AcrR family transcriptional regulator</fullName>
    </submittedName>
</protein>
<evidence type="ECO:0000259" key="3">
    <source>
        <dbReference type="PROSITE" id="PS50977"/>
    </source>
</evidence>
<dbReference type="GO" id="GO:0006355">
    <property type="term" value="P:regulation of DNA-templated transcription"/>
    <property type="evidence" value="ECO:0007669"/>
    <property type="project" value="UniProtKB-ARBA"/>
</dbReference>
<reference evidence="4 5" key="1">
    <citation type="submission" date="2018-08" db="EMBL/GenBank/DDBJ databases">
        <title>Isolation, diversity and antifungal activity of Actinobacteria from cow dung.</title>
        <authorList>
            <person name="Ling L."/>
        </authorList>
    </citation>
    <scope>NUCLEOTIDE SEQUENCE [LARGE SCALE GENOMIC DNA]</scope>
    <source>
        <strain evidence="4 5">NEAU-LLE</strain>
    </source>
</reference>
<dbReference type="GO" id="GO:0003677">
    <property type="term" value="F:DNA binding"/>
    <property type="evidence" value="ECO:0007669"/>
    <property type="project" value="UniProtKB-UniRule"/>
</dbReference>
<evidence type="ECO:0000256" key="2">
    <source>
        <dbReference type="PROSITE-ProRule" id="PRU00335"/>
    </source>
</evidence>
<dbReference type="AlphaFoldDB" id="A0A371NPQ8"/>
<feature type="domain" description="HTH tetR-type" evidence="3">
    <location>
        <begin position="6"/>
        <end position="66"/>
    </location>
</feature>
<dbReference type="Pfam" id="PF00440">
    <property type="entry name" value="TetR_N"/>
    <property type="match status" value="1"/>
</dbReference>
<dbReference type="PANTHER" id="PTHR30328">
    <property type="entry name" value="TRANSCRIPTIONAL REPRESSOR"/>
    <property type="match status" value="1"/>
</dbReference>
<dbReference type="Pfam" id="PF17926">
    <property type="entry name" value="TetR_C_21"/>
    <property type="match status" value="1"/>
</dbReference>
<name>A0A371NPQ8_9MICO</name>